<dbReference type="KEGG" id="chrb:DK843_06645"/>
<dbReference type="AlphaFoldDB" id="A0A344UFF6"/>
<proteinExistence type="predicted"/>
<evidence type="ECO:0008006" key="3">
    <source>
        <dbReference type="Google" id="ProtNLM"/>
    </source>
</evidence>
<dbReference type="CDD" id="cd14744">
    <property type="entry name" value="PAAR_CT_2"/>
    <property type="match status" value="1"/>
</dbReference>
<evidence type="ECO:0000313" key="2">
    <source>
        <dbReference type="Proteomes" id="UP000252038"/>
    </source>
</evidence>
<evidence type="ECO:0000313" key="1">
    <source>
        <dbReference type="EMBL" id="AXE34004.1"/>
    </source>
</evidence>
<organism evidence="1 2">
    <name type="scientific">Chromobacterium phragmitis</name>
    <dbReference type="NCBI Taxonomy" id="2202141"/>
    <lineage>
        <taxon>Bacteria</taxon>
        <taxon>Pseudomonadati</taxon>
        <taxon>Pseudomonadota</taxon>
        <taxon>Betaproteobacteria</taxon>
        <taxon>Neisseriales</taxon>
        <taxon>Chromobacteriaceae</taxon>
        <taxon>Chromobacterium</taxon>
    </lineage>
</organism>
<dbReference type="Pfam" id="PF05488">
    <property type="entry name" value="PAAR_motif"/>
    <property type="match status" value="1"/>
</dbReference>
<dbReference type="EMBL" id="CP029554">
    <property type="protein sequence ID" value="AXE34004.1"/>
    <property type="molecule type" value="Genomic_DNA"/>
</dbReference>
<dbReference type="Proteomes" id="UP000252038">
    <property type="component" value="Chromosome"/>
</dbReference>
<reference evidence="1 2" key="1">
    <citation type="submission" date="2018-05" db="EMBL/GenBank/DDBJ databases">
        <title>Genome sequencing, assembly and analysis of the novel insecticidal bacterium, Chromobacterium phragmitis.</title>
        <authorList>
            <person name="Sparks M.E."/>
            <person name="Blackburn M.B."/>
            <person name="Gundersen-Rindal D.E."/>
        </authorList>
    </citation>
    <scope>NUCLEOTIDE SEQUENCE [LARGE SCALE GENOMIC DNA]</scope>
    <source>
        <strain evidence="1">IIBBL 274-1</strain>
    </source>
</reference>
<sequence>MKPVIRLGDPTSHGGKVVSASSTTTMFGKAVALVGDSVTCPQQGHTNCVIVEGDPTWTVGGKGVALDGHAVSCGAKLISTLGSVMRSYEGSGSATTGAGADVAAVAAAAAAAVALMFNDKYQLRDEDGQPLKNAEYTIIRADGSQESGKTDGSGHTHMIDDHKAAEIVAIHIGDFDD</sequence>
<dbReference type="InterPro" id="IPR008727">
    <property type="entry name" value="PAAR_motif"/>
</dbReference>
<accession>A0A344UFF6</accession>
<dbReference type="Gene3D" id="2.60.200.60">
    <property type="match status" value="1"/>
</dbReference>
<protein>
    <recommendedName>
        <fullName evidence="3">PAAR domain-containing protein</fullName>
    </recommendedName>
</protein>
<gene>
    <name evidence="1" type="ORF">DK843_06645</name>
</gene>
<name>A0A344UFF6_9NEIS</name>